<sequence>MIWSLWSFCTNSTTFRSDNRMLDLAYCADSNCLCSSSSSSSMAAREVTIPVGFIPPPRLTGDMEDSDEDRPLLLMVTPNQRKKKLKRHLVGVVSPTITTANPNADVPPHAQVQDSATEKRWCGDHLKNTWSRKVSSPSYYTGESEIDEFEQVNDMEENYAEEGGDTRESRIPEGSLSEEEIQLMEAPYRWAGDKEDPMHKGNTEAKPTNNPVFYFGQGSSQTRNSNALKAADVNSTGANLCAQGATNRGKNKIAGTERNKTGSRYDILNDLGEEEIREVEVTWDSELRKNNHKATAPASKRRIFKERTTAQQNSVVHIERVKPIKRGTTYPIVNNRISSQVKDEELLDKTLFTRAELDEIYGIGGQQIATNPSSSRTHMGTDPRAHEPPGDSIIDSDENADSEGVDIIDSVLNMQWITGDVGREKMEESRGGGGGVIYTKEEKRGGMKIMENPFTVKVGQVFTGFGVGCGIGIGVGRPLNLGAIPVLNQVMVATRGATDAFSGVQRHLNNSIFCLKAAAVCPALFDIAKILHDMAGLAVKPSVLHQIQSHVLQLATGVMTKLGIGSSSTRSINQGIFPASLQTGTSMVKEPSNESSGGSISQLVNSVSNSTYEDNIRDVKTIVSPEKTLAPKSVDVNTQYSSRTEKVLNDFLKNLKEEGSSRNEQVGTLQLENNMLQMVLKHQILIEELMQENEKLRKILVEELKVQPTKLQSSFTSRSRNLCSTAVENKASHDTVSVVFWMRFHVPRNQFSLTPLYAVSPSLSNGSYNVWRGNGSEKERLVNCGELCWSRDYHIIIVEDCVRHFLRITKAGCNCNNTREAIPTYY</sequence>
<evidence type="ECO:0000313" key="3">
    <source>
        <dbReference type="EMBL" id="KAG8374649.1"/>
    </source>
</evidence>
<feature type="compositionally biased region" description="Basic and acidic residues" evidence="2">
    <location>
        <begin position="379"/>
        <end position="389"/>
    </location>
</feature>
<evidence type="ECO:0000313" key="4">
    <source>
        <dbReference type="Proteomes" id="UP000826271"/>
    </source>
</evidence>
<name>A0AAV6WX31_9LAMI</name>
<feature type="region of interest" description="Disordered" evidence="2">
    <location>
        <begin position="364"/>
        <end position="399"/>
    </location>
</feature>
<protein>
    <submittedName>
        <fullName evidence="3">Uncharacterized protein</fullName>
    </submittedName>
</protein>
<accession>A0AAV6WX31</accession>
<dbReference type="EMBL" id="WHWC01000010">
    <property type="protein sequence ID" value="KAG8374649.1"/>
    <property type="molecule type" value="Genomic_DNA"/>
</dbReference>
<organism evidence="3 4">
    <name type="scientific">Buddleja alternifolia</name>
    <dbReference type="NCBI Taxonomy" id="168488"/>
    <lineage>
        <taxon>Eukaryota</taxon>
        <taxon>Viridiplantae</taxon>
        <taxon>Streptophyta</taxon>
        <taxon>Embryophyta</taxon>
        <taxon>Tracheophyta</taxon>
        <taxon>Spermatophyta</taxon>
        <taxon>Magnoliopsida</taxon>
        <taxon>eudicotyledons</taxon>
        <taxon>Gunneridae</taxon>
        <taxon>Pentapetalae</taxon>
        <taxon>asterids</taxon>
        <taxon>lamiids</taxon>
        <taxon>Lamiales</taxon>
        <taxon>Scrophulariaceae</taxon>
        <taxon>Buddlejeae</taxon>
        <taxon>Buddleja</taxon>
    </lineage>
</organism>
<reference evidence="3" key="1">
    <citation type="submission" date="2019-10" db="EMBL/GenBank/DDBJ databases">
        <authorList>
            <person name="Zhang R."/>
            <person name="Pan Y."/>
            <person name="Wang J."/>
            <person name="Ma R."/>
            <person name="Yu S."/>
        </authorList>
    </citation>
    <scope>NUCLEOTIDE SEQUENCE</scope>
    <source>
        <strain evidence="3">LA-IB0</strain>
        <tissue evidence="3">Leaf</tissue>
    </source>
</reference>
<evidence type="ECO:0000256" key="2">
    <source>
        <dbReference type="SAM" id="MobiDB-lite"/>
    </source>
</evidence>
<feature type="compositionally biased region" description="Polar residues" evidence="2">
    <location>
        <begin position="367"/>
        <end position="378"/>
    </location>
</feature>
<dbReference type="Proteomes" id="UP000826271">
    <property type="component" value="Unassembled WGS sequence"/>
</dbReference>
<evidence type="ECO:0000256" key="1">
    <source>
        <dbReference type="SAM" id="Coils"/>
    </source>
</evidence>
<keyword evidence="1" id="KW-0175">Coiled coil</keyword>
<comment type="caution">
    <text evidence="3">The sequence shown here is derived from an EMBL/GenBank/DDBJ whole genome shotgun (WGS) entry which is preliminary data.</text>
</comment>
<dbReference type="PANTHER" id="PTHR36051:SF2">
    <property type="entry name" value="DYNAMIN"/>
    <property type="match status" value="1"/>
</dbReference>
<proteinExistence type="predicted"/>
<feature type="coiled-coil region" evidence="1">
    <location>
        <begin position="679"/>
        <end position="706"/>
    </location>
</feature>
<gene>
    <name evidence="3" type="ORF">BUALT_Bualt10G0018000</name>
</gene>
<keyword evidence="4" id="KW-1185">Reference proteome</keyword>
<dbReference type="AlphaFoldDB" id="A0AAV6WX31"/>
<dbReference type="PANTHER" id="PTHR36051">
    <property type="entry name" value="DYNAMIN"/>
    <property type="match status" value="1"/>
</dbReference>